<dbReference type="EMBL" id="JBHUPD010000002">
    <property type="protein sequence ID" value="MFD2873238.1"/>
    <property type="molecule type" value="Genomic_DNA"/>
</dbReference>
<dbReference type="EC" id="3.1.-.-" evidence="6"/>
<dbReference type="PIRSF" id="PIRSF018267">
    <property type="entry name" value="VSR_endonuc"/>
    <property type="match status" value="1"/>
</dbReference>
<keyword evidence="8" id="KW-1185">Reference proteome</keyword>
<dbReference type="SUPFAM" id="SSF52980">
    <property type="entry name" value="Restriction endonuclease-like"/>
    <property type="match status" value="1"/>
</dbReference>
<evidence type="ECO:0000256" key="6">
    <source>
        <dbReference type="PIRNR" id="PIRNR018267"/>
    </source>
</evidence>
<keyword evidence="2 6" id="KW-0255">Endonuclease</keyword>
<comment type="similarity">
    <text evidence="6">Belongs to the vsr family.</text>
</comment>
<dbReference type="GO" id="GO:0004519">
    <property type="term" value="F:endonuclease activity"/>
    <property type="evidence" value="ECO:0007669"/>
    <property type="project" value="UniProtKB-KW"/>
</dbReference>
<comment type="caution">
    <text evidence="7">The sequence shown here is derived from an EMBL/GenBank/DDBJ whole genome shotgun (WGS) entry which is preliminary data.</text>
</comment>
<dbReference type="InterPro" id="IPR011335">
    <property type="entry name" value="Restrct_endonuc-II-like"/>
</dbReference>
<organism evidence="7 8">
    <name type="scientific">Mucilaginibacter ximonensis</name>
    <dbReference type="NCBI Taxonomy" id="538021"/>
    <lineage>
        <taxon>Bacteria</taxon>
        <taxon>Pseudomonadati</taxon>
        <taxon>Bacteroidota</taxon>
        <taxon>Sphingobacteriia</taxon>
        <taxon>Sphingobacteriales</taxon>
        <taxon>Sphingobacteriaceae</taxon>
        <taxon>Mucilaginibacter</taxon>
    </lineage>
</organism>
<gene>
    <name evidence="7" type="ORF">ACFS5N_12205</name>
</gene>
<proteinExistence type="inferred from homology"/>
<dbReference type="Gene3D" id="3.40.960.10">
    <property type="entry name" value="VSR Endonuclease"/>
    <property type="match status" value="1"/>
</dbReference>
<keyword evidence="1 6" id="KW-0540">Nuclease</keyword>
<evidence type="ECO:0000256" key="1">
    <source>
        <dbReference type="ARBA" id="ARBA00022722"/>
    </source>
</evidence>
<dbReference type="RefSeq" id="WP_377185767.1">
    <property type="nucleotide sequence ID" value="NZ_JBHUPD010000002.1"/>
</dbReference>
<dbReference type="Pfam" id="PF03852">
    <property type="entry name" value="Vsr"/>
    <property type="match status" value="1"/>
</dbReference>
<keyword evidence="5 6" id="KW-0234">DNA repair</keyword>
<name>A0ABW5YCY7_9SPHI</name>
<comment type="function">
    <text evidence="6">May nick specific sequences that contain T:G mispairs resulting from m5C-deamination.</text>
</comment>
<dbReference type="CDD" id="cd00221">
    <property type="entry name" value="Vsr"/>
    <property type="match status" value="1"/>
</dbReference>
<keyword evidence="3 6" id="KW-0227">DNA damage</keyword>
<keyword evidence="4 6" id="KW-0378">Hydrolase</keyword>
<evidence type="ECO:0000256" key="2">
    <source>
        <dbReference type="ARBA" id="ARBA00022759"/>
    </source>
</evidence>
<protein>
    <recommendedName>
        <fullName evidence="6">Very short patch repair endonuclease</fullName>
        <ecNumber evidence="6">3.1.-.-</ecNumber>
    </recommendedName>
</protein>
<evidence type="ECO:0000313" key="8">
    <source>
        <dbReference type="Proteomes" id="UP001597557"/>
    </source>
</evidence>
<sequence length="162" mass="18789">MADVHSKETRSFNMSRIRSSGTKIELLLAKALWNEGIRYRKNDKTVYGKPDFAFKGIKLAIFCDSEFWHGKDFAVLQNRIGTNKEFWITKITKNIERDIKVNGVLSEAGWTILRYWEKDIKKDIVPVVAEITTTIKQLKELKNNRRFDQAATTCSINESRNS</sequence>
<evidence type="ECO:0000256" key="5">
    <source>
        <dbReference type="ARBA" id="ARBA00023204"/>
    </source>
</evidence>
<dbReference type="InterPro" id="IPR004603">
    <property type="entry name" value="DNA_mismatch_endonuc_vsr"/>
</dbReference>
<evidence type="ECO:0000256" key="4">
    <source>
        <dbReference type="ARBA" id="ARBA00022801"/>
    </source>
</evidence>
<dbReference type="NCBIfam" id="TIGR00632">
    <property type="entry name" value="vsr"/>
    <property type="match status" value="1"/>
</dbReference>
<evidence type="ECO:0000256" key="3">
    <source>
        <dbReference type="ARBA" id="ARBA00022763"/>
    </source>
</evidence>
<accession>A0ABW5YCY7</accession>
<reference evidence="8" key="1">
    <citation type="journal article" date="2019" name="Int. J. Syst. Evol. Microbiol.">
        <title>The Global Catalogue of Microorganisms (GCM) 10K type strain sequencing project: providing services to taxonomists for standard genome sequencing and annotation.</title>
        <authorList>
            <consortium name="The Broad Institute Genomics Platform"/>
            <consortium name="The Broad Institute Genome Sequencing Center for Infectious Disease"/>
            <person name="Wu L."/>
            <person name="Ma J."/>
        </authorList>
    </citation>
    <scope>NUCLEOTIDE SEQUENCE [LARGE SCALE GENOMIC DNA]</scope>
    <source>
        <strain evidence="8">KCTC 22437</strain>
    </source>
</reference>
<dbReference type="Proteomes" id="UP001597557">
    <property type="component" value="Unassembled WGS sequence"/>
</dbReference>
<evidence type="ECO:0000313" key="7">
    <source>
        <dbReference type="EMBL" id="MFD2873238.1"/>
    </source>
</evidence>